<comment type="caution">
    <text evidence="2">The sequence shown here is derived from an EMBL/GenBank/DDBJ whole genome shotgun (WGS) entry which is preliminary data.</text>
</comment>
<feature type="region of interest" description="Disordered" evidence="1">
    <location>
        <begin position="139"/>
        <end position="160"/>
    </location>
</feature>
<dbReference type="Proteomes" id="UP000284403">
    <property type="component" value="Unassembled WGS sequence"/>
</dbReference>
<feature type="region of interest" description="Disordered" evidence="1">
    <location>
        <begin position="644"/>
        <end position="712"/>
    </location>
</feature>
<feature type="region of interest" description="Disordered" evidence="1">
    <location>
        <begin position="518"/>
        <end position="612"/>
    </location>
</feature>
<keyword evidence="3" id="KW-1185">Reference proteome</keyword>
<feature type="compositionally biased region" description="Low complexity" evidence="1">
    <location>
        <begin position="733"/>
        <end position="750"/>
    </location>
</feature>
<dbReference type="GeneID" id="40315374"/>
<feature type="compositionally biased region" description="Polar residues" evidence="1">
    <location>
        <begin position="662"/>
        <end position="679"/>
    </location>
</feature>
<proteinExistence type="predicted"/>
<dbReference type="OrthoDB" id="273921at2759"/>
<evidence type="ECO:0000313" key="2">
    <source>
        <dbReference type="EMBL" id="RNF26014.1"/>
    </source>
</evidence>
<organism evidence="2 3">
    <name type="scientific">Trypanosoma conorhini</name>
    <dbReference type="NCBI Taxonomy" id="83891"/>
    <lineage>
        <taxon>Eukaryota</taxon>
        <taxon>Discoba</taxon>
        <taxon>Euglenozoa</taxon>
        <taxon>Kinetoplastea</taxon>
        <taxon>Metakinetoplastina</taxon>
        <taxon>Trypanosomatida</taxon>
        <taxon>Trypanosomatidae</taxon>
        <taxon>Trypanosoma</taxon>
    </lineage>
</organism>
<gene>
    <name evidence="2" type="ORF">Tco025E_01763</name>
</gene>
<feature type="region of interest" description="Disordered" evidence="1">
    <location>
        <begin position="34"/>
        <end position="61"/>
    </location>
</feature>
<feature type="compositionally biased region" description="Low complexity" evidence="1">
    <location>
        <begin position="293"/>
        <end position="316"/>
    </location>
</feature>
<feature type="region of interest" description="Disordered" evidence="1">
    <location>
        <begin position="286"/>
        <end position="316"/>
    </location>
</feature>
<evidence type="ECO:0000256" key="1">
    <source>
        <dbReference type="SAM" id="MobiDB-lite"/>
    </source>
</evidence>
<dbReference type="RefSeq" id="XP_029231220.1">
    <property type="nucleotide sequence ID" value="XM_029368699.1"/>
</dbReference>
<protein>
    <submittedName>
        <fullName evidence="2">Uncharacterized protein</fullName>
    </submittedName>
</protein>
<dbReference type="EMBL" id="MKKU01000061">
    <property type="protein sequence ID" value="RNF26014.1"/>
    <property type="molecule type" value="Genomic_DNA"/>
</dbReference>
<evidence type="ECO:0000313" key="3">
    <source>
        <dbReference type="Proteomes" id="UP000284403"/>
    </source>
</evidence>
<accession>A0A3R7LF42</accession>
<feature type="compositionally biased region" description="Acidic residues" evidence="1">
    <location>
        <begin position="35"/>
        <end position="53"/>
    </location>
</feature>
<feature type="region of interest" description="Disordered" evidence="1">
    <location>
        <begin position="731"/>
        <end position="753"/>
    </location>
</feature>
<sequence length="908" mass="95813">MLLSLRDVMARPADAEAMELLKDEYKKWCVGRLDDDGEESGDEEDRNNNDDEVNPQHGLPNVSGAFNVRALARVEFPRTWVVPLGTIPAACYTNAAVNGGTDMSLLVDYSRTRGVVRVRSELLKPTGDGGLPQKVLAVWPKRRPRSTQQEGQQQEEEEEEQAVLYWPAFVTRVVGVFADPSLDGSPASHAWLQAHERFDDILAAALRSPMRVCVDVAFCIDEVSAARRLTIAPAVRYPVGAATTPDPEIARVSQRAASEADCPLLVPAAVPEVVSIRNYSYTAVAGKGRRPRSPSYTSAAATPSAGATPAGDAASRRGSGGAGVAAAAVGLATKAKLNRNTLSHSPIALLDMLAGPVCQTQQFVFLRPTAQLAVAVQRAAVEELCALWHRLRCALFEPLCAEESLLPSLRAAEIGLPSLRAESVREAAEPPLQLPDPDTYVSPYVQADRTKTEEEVRPPPSANPPHALTFAELQCCLPTLQGRSGGVTREAAVQRRRRQQQRAHAPTAFEAAGGAARSQMFAGARSPSQGELPSEDGTDAGAVGGTAGMPKSVRRANASGLAVAPGDSSLRRCNSLSPPSGVGALVMSPSPDARRGRQASVQATPERRETAAACPVRWAVGTKSEGSDGNAATVNENDAGVGAAVDSRRRTAQVAGEVSAPSWRSPTCDVNSEESSPQSPLRWHASRQGGVSNRAKQAGALRAPSPHAGEASPLRDLEVNAGALAVCAPASPPDAADSAQPDNGAAAGAANHEEPIGRHAQKEAENARRQPSPAPHLRHLIEPACDDAASIAVPQASLLSRAARLPRGGTGHVANGSRGHSAPLPRSCAPRRSRFSTAGTAGSCRYAMTAWRDPSGVEIDVDDARLLPPAVARAARANLGPRPRPKLRFTWSCPMCGEQGTRMPEDPR</sequence>
<feature type="region of interest" description="Disordered" evidence="1">
    <location>
        <begin position="809"/>
        <end position="835"/>
    </location>
</feature>
<dbReference type="AlphaFoldDB" id="A0A3R7LF42"/>
<name>A0A3R7LF42_9TRYP</name>
<reference evidence="2 3" key="1">
    <citation type="journal article" date="2018" name="BMC Genomics">
        <title>Genomic comparison of Trypanosoma conorhini and Trypanosoma rangeli to Trypanosoma cruzi strains of high and low virulence.</title>
        <authorList>
            <person name="Bradwell K.R."/>
            <person name="Koparde V.N."/>
            <person name="Matveyev A.V."/>
            <person name="Serrano M.G."/>
            <person name="Alves J.M."/>
            <person name="Parikh H."/>
            <person name="Huang B."/>
            <person name="Lee V."/>
            <person name="Espinosa-Alvarez O."/>
            <person name="Ortiz P.A."/>
            <person name="Costa-Martins A.G."/>
            <person name="Teixeira M.M."/>
            <person name="Buck G.A."/>
        </authorList>
    </citation>
    <scope>NUCLEOTIDE SEQUENCE [LARGE SCALE GENOMIC DNA]</scope>
    <source>
        <strain evidence="2 3">025E</strain>
    </source>
</reference>